<sequence length="72" mass="8369">MKLFPAGSGIDKGKILALVTDNHEYILFSNKLIEFSELASSQFYWEKCTFETILFADAFSLYEDNCTKWIKF</sequence>
<proteinExistence type="predicted"/>
<dbReference type="EMBL" id="JAGETQ010000037">
    <property type="protein sequence ID" value="MBO1916150.1"/>
    <property type="molecule type" value="Genomic_DNA"/>
</dbReference>
<comment type="caution">
    <text evidence="1">The sequence shown here is derived from an EMBL/GenBank/DDBJ whole genome shotgun (WGS) entry which is preliminary data.</text>
</comment>
<name>A0A939SQQ9_PRORE</name>
<dbReference type="AlphaFoldDB" id="A0A939SQQ9"/>
<organism evidence="1 2">
    <name type="scientific">Providencia rettgeri</name>
    <dbReference type="NCBI Taxonomy" id="587"/>
    <lineage>
        <taxon>Bacteria</taxon>
        <taxon>Pseudomonadati</taxon>
        <taxon>Pseudomonadota</taxon>
        <taxon>Gammaproteobacteria</taxon>
        <taxon>Enterobacterales</taxon>
        <taxon>Morganellaceae</taxon>
        <taxon>Providencia</taxon>
    </lineage>
</organism>
<evidence type="ECO:0000313" key="1">
    <source>
        <dbReference type="EMBL" id="MBO1916150.1"/>
    </source>
</evidence>
<evidence type="ECO:0000313" key="2">
    <source>
        <dbReference type="Proteomes" id="UP000664477"/>
    </source>
</evidence>
<dbReference type="Proteomes" id="UP000664477">
    <property type="component" value="Unassembled WGS sequence"/>
</dbReference>
<reference evidence="1" key="1">
    <citation type="submission" date="2021-03" db="EMBL/GenBank/DDBJ databases">
        <title>Molecular epidemiology and mechanisms of colistin and carbapenem resistance in Enterobacteriaceae from clinical isolates, the environment and porcine samples in Pretoria, South Africa.</title>
        <authorList>
            <person name="Bogoshi D."/>
            <person name="Mbelle N.M."/>
            <person name="Naidoo V."/>
            <person name="Osei Sekyere J."/>
        </authorList>
    </citation>
    <scope>NUCLEOTIDE SEQUENCE</scope>
    <source>
        <strain evidence="1">C052</strain>
    </source>
</reference>
<accession>A0A939SQQ9</accession>
<gene>
    <name evidence="1" type="ORF">J4727_08935</name>
</gene>
<protein>
    <submittedName>
        <fullName evidence="1">Uncharacterized protein</fullName>
    </submittedName>
</protein>